<name>A0A9W8WMS1_9HYPO</name>
<proteinExistence type="predicted"/>
<keyword evidence="3 6" id="KW-1133">Transmembrane helix</keyword>
<dbReference type="OrthoDB" id="2153661at2759"/>
<sequence length="483" mass="52248">MEQSTKNEVPPQKTLAVASDESISADPEPQEQAQRAPGILDVLVQGVALFSDGYNIQIIGYMNTVLAKLYPKEMTPQVKTRLSNSILIGDIFGMLLFGLCIDRFGRRIGIFLTTFFLVLGIIIATASHGVTVEGMFWMMVIGRGVAGVGAGGEYAVCTAQAVECADSTETMQKRRGMLVAVATNAAIISGFVGSSIVSLIVIAAYKGQPSDGIWRICFGIGIILPLAIFLFRLRLVDSTQYNRHAIKQKVPYMLAIKFYWKPLLGCCSAWFLYDAVVYPFNLLAPTLVAGFSDNQTMQESIGWSALINFFALPGAFIGAMLMDRIGRRQTYALGWSIVCVFGFVIGGTMFPLNTSSAFPAFVTLYGLFQTFLSVGPGDCNFLVSSESFSTPLRGHFLGFAAAVGKAGAAVGTEALSKALASFDNKLEGQQVVFLIGSGISVVGTLCVWFLIPNHPKTLEKEDARFRAYLEENGYDISQMGLKG</sequence>
<feature type="transmembrane region" description="Helical" evidence="6">
    <location>
        <begin position="252"/>
        <end position="273"/>
    </location>
</feature>
<keyword evidence="9" id="KW-1185">Reference proteome</keyword>
<dbReference type="GO" id="GO:0005886">
    <property type="term" value="C:plasma membrane"/>
    <property type="evidence" value="ECO:0007669"/>
    <property type="project" value="TreeGrafter"/>
</dbReference>
<dbReference type="InterPro" id="IPR020846">
    <property type="entry name" value="MFS_dom"/>
</dbReference>
<evidence type="ECO:0000256" key="4">
    <source>
        <dbReference type="ARBA" id="ARBA00023136"/>
    </source>
</evidence>
<protein>
    <recommendedName>
        <fullName evidence="7">Major facilitator superfamily (MFS) profile domain-containing protein</fullName>
    </recommendedName>
</protein>
<dbReference type="GO" id="GO:0046943">
    <property type="term" value="F:carboxylic acid transmembrane transporter activity"/>
    <property type="evidence" value="ECO:0007669"/>
    <property type="project" value="TreeGrafter"/>
</dbReference>
<feature type="transmembrane region" description="Helical" evidence="6">
    <location>
        <begin position="301"/>
        <end position="321"/>
    </location>
</feature>
<feature type="transmembrane region" description="Helical" evidence="6">
    <location>
        <begin position="136"/>
        <end position="156"/>
    </location>
</feature>
<evidence type="ECO:0000256" key="3">
    <source>
        <dbReference type="ARBA" id="ARBA00022989"/>
    </source>
</evidence>
<dbReference type="PANTHER" id="PTHR23508">
    <property type="entry name" value="CARBOXYLIC ACID TRANSPORTER PROTEIN HOMOLOG"/>
    <property type="match status" value="1"/>
</dbReference>
<feature type="transmembrane region" description="Helical" evidence="6">
    <location>
        <begin position="108"/>
        <end position="130"/>
    </location>
</feature>
<organism evidence="8 9">
    <name type="scientific">Fusarium piperis</name>
    <dbReference type="NCBI Taxonomy" id="1435070"/>
    <lineage>
        <taxon>Eukaryota</taxon>
        <taxon>Fungi</taxon>
        <taxon>Dikarya</taxon>
        <taxon>Ascomycota</taxon>
        <taxon>Pezizomycotina</taxon>
        <taxon>Sordariomycetes</taxon>
        <taxon>Hypocreomycetidae</taxon>
        <taxon>Hypocreales</taxon>
        <taxon>Nectriaceae</taxon>
        <taxon>Fusarium</taxon>
        <taxon>Fusarium solani species complex</taxon>
    </lineage>
</organism>
<feature type="transmembrane region" description="Helical" evidence="6">
    <location>
        <begin position="333"/>
        <end position="352"/>
    </location>
</feature>
<feature type="region of interest" description="Disordered" evidence="5">
    <location>
        <begin position="1"/>
        <end position="34"/>
    </location>
</feature>
<dbReference type="InterPro" id="IPR005828">
    <property type="entry name" value="MFS_sugar_transport-like"/>
</dbReference>
<keyword evidence="2 6" id="KW-0812">Transmembrane</keyword>
<keyword evidence="4 6" id="KW-0472">Membrane</keyword>
<comment type="subcellular location">
    <subcellularLocation>
        <location evidence="1">Membrane</location>
        <topology evidence="1">Multi-pass membrane protein</topology>
    </subcellularLocation>
</comment>
<evidence type="ECO:0000256" key="5">
    <source>
        <dbReference type="SAM" id="MobiDB-lite"/>
    </source>
</evidence>
<feature type="transmembrane region" description="Helical" evidence="6">
    <location>
        <begin position="212"/>
        <end position="231"/>
    </location>
</feature>
<reference evidence="8" key="1">
    <citation type="submission" date="2022-10" db="EMBL/GenBank/DDBJ databases">
        <title>Tapping the CABI collections for fungal endophytes: first genome assemblies for Collariella, Neodidymelliopsis, Ascochyta clinopodiicola, Didymella pomorum, Didymosphaeria variabile, Neocosmospora piperis and Neocucurbitaria cava.</title>
        <authorList>
            <person name="Hill R."/>
        </authorList>
    </citation>
    <scope>NUCLEOTIDE SEQUENCE</scope>
    <source>
        <strain evidence="8">IMI 366586</strain>
    </source>
</reference>
<dbReference type="PANTHER" id="PTHR23508:SF10">
    <property type="entry name" value="CARBOXYLIC ACID TRANSPORTER PROTEIN HOMOLOG"/>
    <property type="match status" value="1"/>
</dbReference>
<dbReference type="InterPro" id="IPR036259">
    <property type="entry name" value="MFS_trans_sf"/>
</dbReference>
<dbReference type="EMBL" id="JAPEUR010000007">
    <property type="protein sequence ID" value="KAJ4328738.1"/>
    <property type="molecule type" value="Genomic_DNA"/>
</dbReference>
<comment type="caution">
    <text evidence="8">The sequence shown here is derived from an EMBL/GenBank/DDBJ whole genome shotgun (WGS) entry which is preliminary data.</text>
</comment>
<evidence type="ECO:0000313" key="9">
    <source>
        <dbReference type="Proteomes" id="UP001140502"/>
    </source>
</evidence>
<dbReference type="Proteomes" id="UP001140502">
    <property type="component" value="Unassembled WGS sequence"/>
</dbReference>
<dbReference type="Gene3D" id="1.20.1250.20">
    <property type="entry name" value="MFS general substrate transporter like domains"/>
    <property type="match status" value="1"/>
</dbReference>
<dbReference type="SUPFAM" id="SSF103473">
    <property type="entry name" value="MFS general substrate transporter"/>
    <property type="match status" value="1"/>
</dbReference>
<feature type="domain" description="Major facilitator superfamily (MFS) profile" evidence="7">
    <location>
        <begin position="41"/>
        <end position="455"/>
    </location>
</feature>
<dbReference type="AlphaFoldDB" id="A0A9W8WMS1"/>
<dbReference type="Pfam" id="PF00083">
    <property type="entry name" value="Sugar_tr"/>
    <property type="match status" value="2"/>
</dbReference>
<evidence type="ECO:0000259" key="7">
    <source>
        <dbReference type="PROSITE" id="PS50850"/>
    </source>
</evidence>
<accession>A0A9W8WMS1</accession>
<feature type="transmembrane region" description="Helical" evidence="6">
    <location>
        <begin position="82"/>
        <end position="101"/>
    </location>
</feature>
<evidence type="ECO:0000313" key="8">
    <source>
        <dbReference type="EMBL" id="KAJ4328738.1"/>
    </source>
</evidence>
<feature type="transmembrane region" description="Helical" evidence="6">
    <location>
        <begin position="431"/>
        <end position="451"/>
    </location>
</feature>
<dbReference type="PROSITE" id="PS50850">
    <property type="entry name" value="MFS"/>
    <property type="match status" value="1"/>
</dbReference>
<feature type="transmembrane region" description="Helical" evidence="6">
    <location>
        <begin position="177"/>
        <end position="206"/>
    </location>
</feature>
<dbReference type="InterPro" id="IPR005829">
    <property type="entry name" value="Sugar_transporter_CS"/>
</dbReference>
<evidence type="ECO:0000256" key="2">
    <source>
        <dbReference type="ARBA" id="ARBA00022692"/>
    </source>
</evidence>
<evidence type="ECO:0000256" key="6">
    <source>
        <dbReference type="SAM" id="Phobius"/>
    </source>
</evidence>
<dbReference type="PROSITE" id="PS00216">
    <property type="entry name" value="SUGAR_TRANSPORT_1"/>
    <property type="match status" value="1"/>
</dbReference>
<evidence type="ECO:0000256" key="1">
    <source>
        <dbReference type="ARBA" id="ARBA00004141"/>
    </source>
</evidence>
<gene>
    <name evidence="8" type="ORF">N0V84_000741</name>
</gene>